<evidence type="ECO:0000259" key="10">
    <source>
        <dbReference type="Pfam" id="PF02875"/>
    </source>
</evidence>
<dbReference type="SUPFAM" id="SSF53244">
    <property type="entry name" value="MurD-like peptide ligases, peptide-binding domain"/>
    <property type="match status" value="1"/>
</dbReference>
<dbReference type="InterPro" id="IPR036565">
    <property type="entry name" value="Mur-like_cat_sf"/>
</dbReference>
<dbReference type="RefSeq" id="WP_305893757.1">
    <property type="nucleotide sequence ID" value="NZ_JAUZVZ010000012.1"/>
</dbReference>
<feature type="domain" description="Mur ligase central" evidence="11">
    <location>
        <begin position="108"/>
        <end position="311"/>
    </location>
</feature>
<protein>
    <recommendedName>
        <fullName evidence="7">UDP-N-acetylmuramoyl-L-alanyl-D-glutamate--2,6-diaminopimelate ligase</fullName>
        <ecNumber evidence="7">6.3.2.13</ecNumber>
    </recommendedName>
    <alternativeName>
        <fullName evidence="7">Meso-A2pm-adding enzyme</fullName>
    </alternativeName>
    <alternativeName>
        <fullName evidence="7">Meso-diaminopimelate-adding enzyme</fullName>
    </alternativeName>
    <alternativeName>
        <fullName evidence="7">UDP-MurNAc-L-Ala-D-Glu:meso-diaminopimelate ligase</fullName>
    </alternativeName>
    <alternativeName>
        <fullName evidence="7">UDP-MurNAc-tripeptide synthetase</fullName>
    </alternativeName>
    <alternativeName>
        <fullName evidence="7">UDP-N-acetylmuramyl-tripeptide synthetase</fullName>
    </alternativeName>
</protein>
<feature type="domain" description="Mur ligase N-terminal catalytic" evidence="9">
    <location>
        <begin position="23"/>
        <end position="70"/>
    </location>
</feature>
<feature type="binding site" evidence="7">
    <location>
        <position position="383"/>
    </location>
    <ligand>
        <name>meso-2,6-diaminopimelate</name>
        <dbReference type="ChEBI" id="CHEBI:57791"/>
    </ligand>
</feature>
<comment type="similarity">
    <text evidence="1 7">Belongs to the MurCDEF family. MurE subfamily.</text>
</comment>
<keyword evidence="7" id="KW-0547">Nucleotide-binding</keyword>
<dbReference type="SUPFAM" id="SSF63418">
    <property type="entry name" value="MurE/MurF N-terminal domain"/>
    <property type="match status" value="1"/>
</dbReference>
<dbReference type="Proteomes" id="UP001231616">
    <property type="component" value="Unassembled WGS sequence"/>
</dbReference>
<feature type="binding site" evidence="7">
    <location>
        <position position="185"/>
    </location>
    <ligand>
        <name>UDP-N-acetyl-alpha-D-muramoyl-L-alanyl-D-glutamate</name>
        <dbReference type="ChEBI" id="CHEBI:83900"/>
    </ligand>
</feature>
<dbReference type="EMBL" id="JAUZVZ010000012">
    <property type="protein sequence ID" value="MDP4536491.1"/>
    <property type="molecule type" value="Genomic_DNA"/>
</dbReference>
<feature type="binding site" evidence="7">
    <location>
        <position position="179"/>
    </location>
    <ligand>
        <name>UDP-N-acetyl-alpha-D-muramoyl-L-alanyl-D-glutamate</name>
        <dbReference type="ChEBI" id="CHEBI:83900"/>
    </ligand>
</feature>
<dbReference type="EC" id="6.3.2.13" evidence="7"/>
<name>A0ABT9GZK3_9GAMM</name>
<feature type="binding site" evidence="7">
    <location>
        <position position="151"/>
    </location>
    <ligand>
        <name>UDP-N-acetyl-alpha-D-muramoyl-L-alanyl-D-glutamate</name>
        <dbReference type="ChEBI" id="CHEBI:83900"/>
    </ligand>
</feature>
<feature type="binding site" evidence="7">
    <location>
        <position position="187"/>
    </location>
    <ligand>
        <name>UDP-N-acetyl-alpha-D-muramoyl-L-alanyl-D-glutamate</name>
        <dbReference type="ChEBI" id="CHEBI:83900"/>
    </ligand>
</feature>
<keyword evidence="6 7" id="KW-0961">Cell wall biogenesis/degradation</keyword>
<evidence type="ECO:0000256" key="2">
    <source>
        <dbReference type="ARBA" id="ARBA00022618"/>
    </source>
</evidence>
<dbReference type="NCBIfam" id="NF001126">
    <property type="entry name" value="PRK00139.1-4"/>
    <property type="match status" value="1"/>
</dbReference>
<evidence type="ECO:0000313" key="13">
    <source>
        <dbReference type="Proteomes" id="UP001231616"/>
    </source>
</evidence>
<dbReference type="SUPFAM" id="SSF53623">
    <property type="entry name" value="MurD-like peptide ligases, catalytic domain"/>
    <property type="match status" value="1"/>
</dbReference>
<feature type="binding site" evidence="7">
    <location>
        <position position="458"/>
    </location>
    <ligand>
        <name>meso-2,6-diaminopimelate</name>
        <dbReference type="ChEBI" id="CHEBI:57791"/>
    </ligand>
</feature>
<keyword evidence="3 7" id="KW-0133">Cell shape</keyword>
<evidence type="ECO:0000313" key="12">
    <source>
        <dbReference type="EMBL" id="MDP4536491.1"/>
    </source>
</evidence>
<comment type="subcellular location">
    <subcellularLocation>
        <location evidence="7 8">Cytoplasm</location>
    </subcellularLocation>
</comment>
<feature type="domain" description="Mur ligase C-terminal" evidence="10">
    <location>
        <begin position="334"/>
        <end position="460"/>
    </location>
</feature>
<feature type="binding site" evidence="7">
    <location>
        <begin position="407"/>
        <end position="410"/>
    </location>
    <ligand>
        <name>meso-2,6-diaminopimelate</name>
        <dbReference type="ChEBI" id="CHEBI:57791"/>
    </ligand>
</feature>
<evidence type="ECO:0000256" key="6">
    <source>
        <dbReference type="ARBA" id="ARBA00023316"/>
    </source>
</evidence>
<dbReference type="Pfam" id="PF02875">
    <property type="entry name" value="Mur_ligase_C"/>
    <property type="match status" value="1"/>
</dbReference>
<comment type="caution">
    <text evidence="12">The sequence shown here is derived from an EMBL/GenBank/DDBJ whole genome shotgun (WGS) entry which is preliminary data.</text>
</comment>
<evidence type="ECO:0000256" key="7">
    <source>
        <dbReference type="HAMAP-Rule" id="MF_00208"/>
    </source>
</evidence>
<keyword evidence="2 7" id="KW-0132">Cell division</keyword>
<feature type="binding site" evidence="7">
    <location>
        <position position="462"/>
    </location>
    <ligand>
        <name>meso-2,6-diaminopimelate</name>
        <dbReference type="ChEBI" id="CHEBI:57791"/>
    </ligand>
</feature>
<dbReference type="HAMAP" id="MF_00208">
    <property type="entry name" value="MurE"/>
    <property type="match status" value="1"/>
</dbReference>
<dbReference type="Gene3D" id="3.90.190.20">
    <property type="entry name" value="Mur ligase, C-terminal domain"/>
    <property type="match status" value="1"/>
</dbReference>
<dbReference type="Pfam" id="PF08245">
    <property type="entry name" value="Mur_ligase_M"/>
    <property type="match status" value="1"/>
</dbReference>
<comment type="cofactor">
    <cofactor evidence="7">
        <name>Mg(2+)</name>
        <dbReference type="ChEBI" id="CHEBI:18420"/>
    </cofactor>
</comment>
<evidence type="ECO:0000256" key="4">
    <source>
        <dbReference type="ARBA" id="ARBA00022984"/>
    </source>
</evidence>
<reference evidence="12 13" key="1">
    <citation type="submission" date="2023-08" db="EMBL/GenBank/DDBJ databases">
        <authorList>
            <person name="Joshi A."/>
            <person name="Thite S."/>
        </authorList>
    </citation>
    <scope>NUCLEOTIDE SEQUENCE [LARGE SCALE GENOMIC DNA]</scope>
    <source>
        <strain evidence="12 13">AC40</strain>
    </source>
</reference>
<dbReference type="PANTHER" id="PTHR23135">
    <property type="entry name" value="MUR LIGASE FAMILY MEMBER"/>
    <property type="match status" value="1"/>
</dbReference>
<gene>
    <name evidence="7" type="primary">murE</name>
    <name evidence="12" type="ORF">Q3O60_09850</name>
</gene>
<feature type="binding site" evidence="7">
    <location>
        <begin position="110"/>
        <end position="116"/>
    </location>
    <ligand>
        <name>ATP</name>
        <dbReference type="ChEBI" id="CHEBI:30616"/>
    </ligand>
</feature>
<dbReference type="Gene3D" id="3.40.1390.10">
    <property type="entry name" value="MurE/MurF, N-terminal domain"/>
    <property type="match status" value="1"/>
</dbReference>
<dbReference type="NCBIfam" id="NF001124">
    <property type="entry name" value="PRK00139.1-2"/>
    <property type="match status" value="1"/>
</dbReference>
<keyword evidence="7" id="KW-0460">Magnesium</keyword>
<evidence type="ECO:0000259" key="9">
    <source>
        <dbReference type="Pfam" id="PF01225"/>
    </source>
</evidence>
<evidence type="ECO:0000259" key="11">
    <source>
        <dbReference type="Pfam" id="PF08245"/>
    </source>
</evidence>
<feature type="binding site" evidence="7">
    <location>
        <begin position="152"/>
        <end position="153"/>
    </location>
    <ligand>
        <name>UDP-N-acetyl-alpha-D-muramoyl-L-alanyl-D-glutamate</name>
        <dbReference type="ChEBI" id="CHEBI:83900"/>
    </ligand>
</feature>
<keyword evidence="5 7" id="KW-0131">Cell cycle</keyword>
<comment type="PTM">
    <text evidence="7">Carboxylation is probably crucial for Mg(2+) binding and, consequently, for the gamma-phosphate positioning of ATP.</text>
</comment>
<dbReference type="Pfam" id="PF01225">
    <property type="entry name" value="Mur_ligase"/>
    <property type="match status" value="1"/>
</dbReference>
<accession>A0ABT9GZK3</accession>
<dbReference type="InterPro" id="IPR000713">
    <property type="entry name" value="Mur_ligase_N"/>
</dbReference>
<evidence type="ECO:0000256" key="1">
    <source>
        <dbReference type="ARBA" id="ARBA00005898"/>
    </source>
</evidence>
<keyword evidence="7 12" id="KW-0436">Ligase</keyword>
<sequence>MQVNTAAQWLGALAEQIPAQALKNLQIDSRQVSEGDVFFALPGHQQHGNAFIEQALAQGAALVITDEAPAAFVEHPQVIVMVDLINQLQGLAAQFYQHPASQMKLIAVTGTNGKSSTSCFVQQLAQQLHHNAAVIGTLGYGHPDKLTPLPNTTPHAVEIQKILAHLLEQNHQLVAMEVSSHAIVQQRIEGLMFQVGVFTNLSRDHLDYHGSMEAYGAAKARLFTRHYCQQAVINVSDAFGAGLAAQCELPFCAIGTLEACRPFERYLAYSAVQPIPGGFSCKVHSPEGDFELTLPLIGLFNIENALAAIAALSLCGYPVAALCQAAAVLRAIPGRMEQFQFPHPLTLVVDFAHTPDALQLALEALRPHCRGHLWCVFGCGGDRDQGKRPLMASAAEGYADRIVITSDNPRHEDANQICQQIAAGMSETACYQIEPNREHAIKLALSEAQPNDVILVAGKGHETYQQIGDVFRDYDERAFIRQLQREMSR</sequence>
<dbReference type="InterPro" id="IPR036615">
    <property type="entry name" value="Mur_ligase_C_dom_sf"/>
</dbReference>
<dbReference type="GO" id="GO:0008765">
    <property type="term" value="F:UDP-N-acetylmuramoylalanyl-D-glutamate-2,6-diaminopimelate ligase activity"/>
    <property type="evidence" value="ECO:0007669"/>
    <property type="project" value="UniProtKB-EC"/>
</dbReference>
<comment type="caution">
    <text evidence="7">Lacks conserved residue(s) required for the propagation of feature annotation.</text>
</comment>
<proteinExistence type="inferred from homology"/>
<dbReference type="NCBIfam" id="TIGR01085">
    <property type="entry name" value="murE"/>
    <property type="match status" value="1"/>
</dbReference>
<dbReference type="InterPro" id="IPR004101">
    <property type="entry name" value="Mur_ligase_C"/>
</dbReference>
<organism evidence="12 13">
    <name type="scientific">Alkalimonas collagenimarina</name>
    <dbReference type="NCBI Taxonomy" id="400390"/>
    <lineage>
        <taxon>Bacteria</taxon>
        <taxon>Pseudomonadati</taxon>
        <taxon>Pseudomonadota</taxon>
        <taxon>Gammaproteobacteria</taxon>
        <taxon>Alkalimonas</taxon>
    </lineage>
</organism>
<dbReference type="Gene3D" id="3.40.1190.10">
    <property type="entry name" value="Mur-like, catalytic domain"/>
    <property type="match status" value="1"/>
</dbReference>
<dbReference type="InterPro" id="IPR035911">
    <property type="entry name" value="MurE/MurF_N"/>
</dbReference>
<comment type="catalytic activity">
    <reaction evidence="7">
        <text>UDP-N-acetyl-alpha-D-muramoyl-L-alanyl-D-glutamate + meso-2,6-diaminopimelate + ATP = UDP-N-acetyl-alpha-D-muramoyl-L-alanyl-gamma-D-glutamyl-meso-2,6-diaminopimelate + ADP + phosphate + H(+)</text>
        <dbReference type="Rhea" id="RHEA:23676"/>
        <dbReference type="ChEBI" id="CHEBI:15378"/>
        <dbReference type="ChEBI" id="CHEBI:30616"/>
        <dbReference type="ChEBI" id="CHEBI:43474"/>
        <dbReference type="ChEBI" id="CHEBI:57791"/>
        <dbReference type="ChEBI" id="CHEBI:83900"/>
        <dbReference type="ChEBI" id="CHEBI:83905"/>
        <dbReference type="ChEBI" id="CHEBI:456216"/>
        <dbReference type="EC" id="6.3.2.13"/>
    </reaction>
</comment>
<dbReference type="PANTHER" id="PTHR23135:SF4">
    <property type="entry name" value="UDP-N-ACETYLMURAMOYL-L-ALANYL-D-GLUTAMATE--2,6-DIAMINOPIMELATE LIGASE MURE HOMOLOG, CHLOROPLASTIC"/>
    <property type="match status" value="1"/>
</dbReference>
<dbReference type="InterPro" id="IPR005761">
    <property type="entry name" value="UDP-N-AcMur-Glu-dNH2Pim_ligase"/>
</dbReference>
<comment type="function">
    <text evidence="7">Catalyzes the addition of meso-diaminopimelic acid to the nucleotide precursor UDP-N-acetylmuramoyl-L-alanyl-D-glutamate (UMAG) in the biosynthesis of bacterial cell-wall peptidoglycan.</text>
</comment>
<feature type="binding site" evidence="7">
    <location>
        <position position="29"/>
    </location>
    <ligand>
        <name>UDP-N-acetyl-alpha-D-muramoyl-L-alanyl-D-glutamate</name>
        <dbReference type="ChEBI" id="CHEBI:83900"/>
    </ligand>
</feature>
<keyword evidence="7" id="KW-0963">Cytoplasm</keyword>
<evidence type="ECO:0000256" key="8">
    <source>
        <dbReference type="RuleBase" id="RU004135"/>
    </source>
</evidence>
<keyword evidence="7" id="KW-0067">ATP-binding</keyword>
<comment type="pathway">
    <text evidence="7 8">Cell wall biogenesis; peptidoglycan biosynthesis.</text>
</comment>
<keyword evidence="4 7" id="KW-0573">Peptidoglycan synthesis</keyword>
<feature type="short sequence motif" description="Meso-diaminopimelate recognition motif" evidence="7">
    <location>
        <begin position="407"/>
        <end position="410"/>
    </location>
</feature>
<evidence type="ECO:0000256" key="5">
    <source>
        <dbReference type="ARBA" id="ARBA00023306"/>
    </source>
</evidence>
<keyword evidence="13" id="KW-1185">Reference proteome</keyword>
<feature type="modified residue" description="N6-carboxylysine" evidence="7">
    <location>
        <position position="219"/>
    </location>
</feature>
<dbReference type="InterPro" id="IPR013221">
    <property type="entry name" value="Mur_ligase_cen"/>
</dbReference>
<evidence type="ECO:0000256" key="3">
    <source>
        <dbReference type="ARBA" id="ARBA00022960"/>
    </source>
</evidence>